<dbReference type="InterPro" id="IPR008930">
    <property type="entry name" value="Terpenoid_cyclase/PrenylTrfase"/>
</dbReference>
<name>A0A6B3L0F5_9BACT</name>
<dbReference type="AlphaFoldDB" id="A0A6B3L0F5"/>
<evidence type="ECO:0000313" key="2">
    <source>
        <dbReference type="Proteomes" id="UP000475117"/>
    </source>
</evidence>
<organism evidence="1 2">
    <name type="scientific">Sulfuriroseicoccus oceanibius</name>
    <dbReference type="NCBI Taxonomy" id="2707525"/>
    <lineage>
        <taxon>Bacteria</taxon>
        <taxon>Pseudomonadati</taxon>
        <taxon>Verrucomicrobiota</taxon>
        <taxon>Verrucomicrobiia</taxon>
        <taxon>Verrucomicrobiales</taxon>
        <taxon>Verrucomicrobiaceae</taxon>
        <taxon>Sulfuriroseicoccus</taxon>
    </lineage>
</organism>
<dbReference type="RefSeq" id="WP_164361864.1">
    <property type="nucleotide sequence ID" value="NZ_CP066776.1"/>
</dbReference>
<dbReference type="CDD" id="cd00688">
    <property type="entry name" value="ISOPREN_C2_like"/>
    <property type="match status" value="1"/>
</dbReference>
<dbReference type="SUPFAM" id="SSF48239">
    <property type="entry name" value="Terpenoid cyclases/Protein prenyltransferases"/>
    <property type="match status" value="1"/>
</dbReference>
<keyword evidence="2" id="KW-1185">Reference proteome</keyword>
<dbReference type="KEGG" id="soa:G3M56_008065"/>
<evidence type="ECO:0000313" key="1">
    <source>
        <dbReference type="EMBL" id="QQL43852.1"/>
    </source>
</evidence>
<reference evidence="1 2" key="1">
    <citation type="submission" date="2020-12" db="EMBL/GenBank/DDBJ databases">
        <title>Sulforoseuscoccus oceanibium gen. nov., sp. nov., a representative of the phylum Verrucomicrobia with special cytoplasmic membrane, and proposal of Sulforoseuscoccusaceae fam. nov.</title>
        <authorList>
            <person name="Xi F."/>
        </authorList>
    </citation>
    <scope>NUCLEOTIDE SEQUENCE [LARGE SCALE GENOMIC DNA]</scope>
    <source>
        <strain evidence="1 2">T37</strain>
    </source>
</reference>
<gene>
    <name evidence="1" type="ORF">G3M56_008065</name>
</gene>
<proteinExistence type="predicted"/>
<dbReference type="Proteomes" id="UP000475117">
    <property type="component" value="Chromosome"/>
</dbReference>
<dbReference type="Gene3D" id="1.50.10.20">
    <property type="match status" value="1"/>
</dbReference>
<sequence length="394" mass="43393">MKTAITCAALAASLVALPITATAADNATAPQAAKMDKRLSLKLEIEQALNRGSSYLESTQAEDGSWSIQQLPALTAIALSAVMNNPARENPQTTPEFARKAYDFILANQQEDGGIYVKGMNVYNTALSVMALLAEPTDKYKEQTLKATRYIVAQQSDFDTIGETDSPYDGGIGYGGTYPHSDLSNTHFALEALSHTRQRFQDEGDDAAKELNWDAAIQFVSRTQNLEETNDQEFASSDPDNRGGFVYFPGDSKAGEQELPNGRTALRSYGSMSYAGLLSFIYAEVDKDDPRVKAVTDWVTKNYTIEENPNMGAQGLFYYFHTMSKGLTKAGIDTIQTADGTKIDWKKDLALKVLSLQKPNGSWTNDASNRWMEDNPTLSTAYMMLTLEHIYHSL</sequence>
<protein>
    <submittedName>
        <fullName evidence="1">Terpene cyclase/mutase family protein</fullName>
    </submittedName>
</protein>
<dbReference type="EMBL" id="CP066776">
    <property type="protein sequence ID" value="QQL43852.1"/>
    <property type="molecule type" value="Genomic_DNA"/>
</dbReference>
<accession>A0A6B3L0F5</accession>